<evidence type="ECO:0000256" key="8">
    <source>
        <dbReference type="ARBA" id="ARBA00022989"/>
    </source>
</evidence>
<accession>A0AAV2QQY7</accession>
<dbReference type="PANTHER" id="PTHR10794">
    <property type="entry name" value="ABHYDROLASE DOMAIN-CONTAINING PROTEIN"/>
    <property type="match status" value="1"/>
</dbReference>
<dbReference type="GO" id="GO:0047372">
    <property type="term" value="F:monoacylglycerol lipase activity"/>
    <property type="evidence" value="ECO:0007669"/>
    <property type="project" value="TreeGrafter"/>
</dbReference>
<keyword evidence="10" id="KW-0472">Membrane</keyword>
<comment type="catalytic activity">
    <reaction evidence="27">
        <text>1-hexadecanoyl-2-nonadioyl-sn-glycero-3-phosphocholine + H2O = nonanedioate + 1-hexadecanoyl-sn-glycero-3-phosphocholine + H(+)</text>
        <dbReference type="Rhea" id="RHEA:41388"/>
        <dbReference type="ChEBI" id="CHEBI:15377"/>
        <dbReference type="ChEBI" id="CHEBI:15378"/>
        <dbReference type="ChEBI" id="CHEBI:72998"/>
        <dbReference type="ChEBI" id="CHEBI:78207"/>
        <dbReference type="ChEBI" id="CHEBI:78208"/>
    </reaction>
    <physiologicalReaction direction="left-to-right" evidence="27">
        <dbReference type="Rhea" id="RHEA:41389"/>
    </physiologicalReaction>
</comment>
<comment type="catalytic activity">
    <reaction evidence="20">
        <text>1-octadecanoyl-2-pentanoyl-sn-glycero-3-phosphocholine + H2O = pentanoate + 1-octadecanoyl-sn-glycero-3-phosphocholine + H(+)</text>
        <dbReference type="Rhea" id="RHEA:54460"/>
        <dbReference type="ChEBI" id="CHEBI:15377"/>
        <dbReference type="ChEBI" id="CHEBI:15378"/>
        <dbReference type="ChEBI" id="CHEBI:31011"/>
        <dbReference type="ChEBI" id="CHEBI:73858"/>
        <dbReference type="ChEBI" id="CHEBI:138211"/>
    </reaction>
    <physiologicalReaction direction="left-to-right" evidence="20">
        <dbReference type="Rhea" id="RHEA:54461"/>
    </physiologicalReaction>
</comment>
<comment type="catalytic activity">
    <reaction evidence="16">
        <text>1,2-ditetradecanoyl-sn-glycero-3-phosphocholine + H2O = 1-tetradecanoyl-sn-glycero-3-phosphocholine + tetradecanoate + H(+)</text>
        <dbReference type="Rhea" id="RHEA:54456"/>
        <dbReference type="ChEBI" id="CHEBI:15377"/>
        <dbReference type="ChEBI" id="CHEBI:15378"/>
        <dbReference type="ChEBI" id="CHEBI:30807"/>
        <dbReference type="ChEBI" id="CHEBI:45240"/>
        <dbReference type="ChEBI" id="CHEBI:64489"/>
    </reaction>
    <physiologicalReaction direction="left-to-right" evidence="16">
        <dbReference type="Rhea" id="RHEA:54457"/>
    </physiologicalReaction>
</comment>
<feature type="non-terminal residue" evidence="34">
    <location>
        <position position="480"/>
    </location>
</feature>
<comment type="catalytic activity">
    <reaction evidence="26">
        <text>1-octadecanoyl-2-octanoyl-sn-glycero-3-phosphocholine + H2O = 1-octadecanoyl-sn-glycero-3-phosphocholine + octanoate + H(+)</text>
        <dbReference type="Rhea" id="RHEA:54468"/>
        <dbReference type="ChEBI" id="CHEBI:15377"/>
        <dbReference type="ChEBI" id="CHEBI:15378"/>
        <dbReference type="ChEBI" id="CHEBI:25646"/>
        <dbReference type="ChEBI" id="CHEBI:73858"/>
        <dbReference type="ChEBI" id="CHEBI:138213"/>
    </reaction>
    <physiologicalReaction direction="left-to-right" evidence="26">
        <dbReference type="Rhea" id="RHEA:54469"/>
    </physiologicalReaction>
</comment>
<evidence type="ECO:0000256" key="21">
    <source>
        <dbReference type="ARBA" id="ARBA00051164"/>
    </source>
</evidence>
<dbReference type="PANTHER" id="PTHR10794:SF63">
    <property type="entry name" value="ALPHA_BETA HYDROLASE 1, ISOFORM A"/>
    <property type="match status" value="1"/>
</dbReference>
<keyword evidence="9" id="KW-0443">Lipid metabolism</keyword>
<comment type="catalytic activity">
    <reaction evidence="15">
        <text>1-hexadecanoyl-2-glutaroyl-sn-glycero-3-phosphocholine + H2O = glutarate + 1-hexadecanoyl-sn-glycero-3-phosphocholine + H(+)</text>
        <dbReference type="Rhea" id="RHEA:41159"/>
        <dbReference type="ChEBI" id="CHEBI:15377"/>
        <dbReference type="ChEBI" id="CHEBI:15378"/>
        <dbReference type="ChEBI" id="CHEBI:30921"/>
        <dbReference type="ChEBI" id="CHEBI:72998"/>
        <dbReference type="ChEBI" id="CHEBI:77756"/>
    </reaction>
    <physiologicalReaction direction="left-to-right" evidence="15">
        <dbReference type="Rhea" id="RHEA:41160"/>
    </physiologicalReaction>
</comment>
<keyword evidence="4" id="KW-0719">Serine esterase</keyword>
<comment type="catalytic activity">
    <reaction evidence="23">
        <text>1-octadecanoyl-2-acetyl-sn-glycero-3-phosphocholine + H2O = 1-octadecanoyl-sn-glycero-3-phosphocholine + acetate + H(+)</text>
        <dbReference type="Rhea" id="RHEA:54408"/>
        <dbReference type="ChEBI" id="CHEBI:15377"/>
        <dbReference type="ChEBI" id="CHEBI:15378"/>
        <dbReference type="ChEBI" id="CHEBI:30089"/>
        <dbReference type="ChEBI" id="CHEBI:73858"/>
        <dbReference type="ChEBI" id="CHEBI:75220"/>
    </reaction>
    <physiologicalReaction direction="left-to-right" evidence="23">
        <dbReference type="Rhea" id="RHEA:54409"/>
    </physiologicalReaction>
</comment>
<feature type="region of interest" description="Disordered" evidence="32">
    <location>
        <begin position="1"/>
        <end position="33"/>
    </location>
</feature>
<comment type="catalytic activity">
    <reaction evidence="22">
        <text>1-tetradecanoyl-2-(9Z,12Z-octadecadienoyl)-sn-glycero-3-phosphocholine + H2O = 1-tetradecanoyl-sn-glycero-3-phosphocholine + (9Z,12Z)-octadecadienoate + H(+)</text>
        <dbReference type="Rhea" id="RHEA:54392"/>
        <dbReference type="ChEBI" id="CHEBI:15377"/>
        <dbReference type="ChEBI" id="CHEBI:15378"/>
        <dbReference type="ChEBI" id="CHEBI:30245"/>
        <dbReference type="ChEBI" id="CHEBI:64489"/>
        <dbReference type="ChEBI" id="CHEBI:86094"/>
    </reaction>
    <physiologicalReaction direction="left-to-right" evidence="22">
        <dbReference type="Rhea" id="RHEA:54393"/>
    </physiologicalReaction>
</comment>
<comment type="catalytic activity">
    <reaction evidence="24">
        <text>1-tetradecanoyl-2-(9Z,12Z-octadecadienoyl)-sn-glycero-3-phosphocholine + H2O = 2-(9Z,12Z-octadecadienoyl)-sn-glycero-3-phosphocholine + tetradecanoate + H(+)</text>
        <dbReference type="Rhea" id="RHEA:54388"/>
        <dbReference type="ChEBI" id="CHEBI:15377"/>
        <dbReference type="ChEBI" id="CHEBI:15378"/>
        <dbReference type="ChEBI" id="CHEBI:30807"/>
        <dbReference type="ChEBI" id="CHEBI:76084"/>
        <dbReference type="ChEBI" id="CHEBI:86094"/>
    </reaction>
    <physiologicalReaction direction="left-to-right" evidence="24">
        <dbReference type="Rhea" id="RHEA:54389"/>
    </physiologicalReaction>
</comment>
<comment type="catalytic activity">
    <reaction evidence="19">
        <text>1-O-hexadecyl-2-nonadioyl-sn-glycero-3-phosphocholine + H2O = nonanedioate + 1-O-hexadecyl-sn-glycero-3-phosphocholine + H(+)</text>
        <dbReference type="Rhea" id="RHEA:54552"/>
        <dbReference type="ChEBI" id="CHEBI:15377"/>
        <dbReference type="ChEBI" id="CHEBI:15378"/>
        <dbReference type="ChEBI" id="CHEBI:64496"/>
        <dbReference type="ChEBI" id="CHEBI:78208"/>
        <dbReference type="ChEBI" id="CHEBI:138269"/>
    </reaction>
    <physiologicalReaction direction="left-to-right" evidence="19">
        <dbReference type="Rhea" id="RHEA:54553"/>
    </physiologicalReaction>
</comment>
<comment type="catalytic activity">
    <reaction evidence="18">
        <text>1-tetradecanoyl-2-(4Z,7Z,10Z,13Z,16Z,19Z-docosahexaenoyl)-sn-glycero-3-phosphocholine + H2O = 2-(4Z,7Z,10Z,13Z,16Z,19Z-docosahexaenoyl)-sn-glycero-3-phosphocholine + tetradecanoate + H(+)</text>
        <dbReference type="Rhea" id="RHEA:54400"/>
        <dbReference type="ChEBI" id="CHEBI:15377"/>
        <dbReference type="ChEBI" id="CHEBI:15378"/>
        <dbReference type="ChEBI" id="CHEBI:30807"/>
        <dbReference type="ChEBI" id="CHEBI:76085"/>
        <dbReference type="ChEBI" id="CHEBI:86162"/>
    </reaction>
    <physiologicalReaction direction="left-to-right" evidence="18">
        <dbReference type="Rhea" id="RHEA:54401"/>
    </physiologicalReaction>
</comment>
<dbReference type="GO" id="GO:0016020">
    <property type="term" value="C:membrane"/>
    <property type="evidence" value="ECO:0007669"/>
    <property type="project" value="UniProtKB-SubCell"/>
</dbReference>
<evidence type="ECO:0000256" key="23">
    <source>
        <dbReference type="ARBA" id="ARBA00052087"/>
    </source>
</evidence>
<evidence type="ECO:0000256" key="4">
    <source>
        <dbReference type="ARBA" id="ARBA00022487"/>
    </source>
</evidence>
<evidence type="ECO:0000256" key="6">
    <source>
        <dbReference type="ARBA" id="ARBA00022801"/>
    </source>
</evidence>
<gene>
    <name evidence="34" type="ORF">MNOR_LOCUS14846</name>
</gene>
<sequence length="480" mass="54448">MSALRPSLLDDHHKETGSSSSLHKPLPAAKTKEKPNVRRKVFINLLLNMRMMCEEKMKHQAHRHFFSTLVVKTKVQWTRIFYEYHRLALGLTVGAGFVLYYMIEAVKKPMLACRGSAWKSFLQQHLHYLHDYYWPTLWCFESRAQTIMASFIRSRMPDIKYKREVLALKDGGQVCLDWLDEGNEASRDHDHPERPTVILLPGLTGCSQSEYVKSFVLAVERTSARCVVFNNRGRGGIELKTPRTYCAANSDDLEEAIDYIRGKFPDAPLMATGISLGGMIIGNYLSTRGEKAARSLVAAMVLSIPWNVFVGTESLEKPLWNLLLNRHLANCLCNTVDSMRNMLEGDHKWDIDHVMKSKTIREFDTRFTALQFGYGTVENYYKAACLHDKLDKIKVPLLCLSAADDPFQPLEGIPVEAAKKSSHVAIAVTARGGHIGFMEGLFPTNTYYSDRIYGQLVSAIFNNLHLIADIKKEAMDYSKT</sequence>
<comment type="caution">
    <text evidence="34">The sequence shown here is derived from an EMBL/GenBank/DDBJ whole genome shotgun (WGS) entry which is preliminary data.</text>
</comment>
<keyword evidence="7" id="KW-0735">Signal-anchor</keyword>
<dbReference type="GO" id="GO:0004623">
    <property type="term" value="F:phospholipase A2 activity"/>
    <property type="evidence" value="ECO:0007669"/>
    <property type="project" value="UniProtKB-EC"/>
</dbReference>
<dbReference type="GO" id="GO:0008126">
    <property type="term" value="F:acetylesterase activity"/>
    <property type="evidence" value="ECO:0007669"/>
    <property type="project" value="TreeGrafter"/>
</dbReference>
<comment type="catalytic activity">
    <reaction evidence="17">
        <text>1-octadecanoyl-2-nonanoyl-sn-glycero-3-phosphocholine + H2O = nonanoate + 1-octadecanoyl-sn-glycero-3-phosphocholine + H(+)</text>
        <dbReference type="Rhea" id="RHEA:54472"/>
        <dbReference type="ChEBI" id="CHEBI:15377"/>
        <dbReference type="ChEBI" id="CHEBI:15378"/>
        <dbReference type="ChEBI" id="CHEBI:32361"/>
        <dbReference type="ChEBI" id="CHEBI:73858"/>
        <dbReference type="ChEBI" id="CHEBI:138214"/>
    </reaction>
    <physiologicalReaction direction="left-to-right" evidence="17">
        <dbReference type="Rhea" id="RHEA:54473"/>
    </physiologicalReaction>
</comment>
<dbReference type="EMBL" id="CAXKWB010009074">
    <property type="protein sequence ID" value="CAL4093383.1"/>
    <property type="molecule type" value="Genomic_DNA"/>
</dbReference>
<evidence type="ECO:0000256" key="9">
    <source>
        <dbReference type="ARBA" id="ARBA00023098"/>
    </source>
</evidence>
<dbReference type="InterPro" id="IPR050960">
    <property type="entry name" value="AB_hydrolase_4_sf"/>
</dbReference>
<evidence type="ECO:0000259" key="33">
    <source>
        <dbReference type="Pfam" id="PF00561"/>
    </source>
</evidence>
<dbReference type="InterPro" id="IPR000073">
    <property type="entry name" value="AB_hydrolase_1"/>
</dbReference>
<keyword evidence="35" id="KW-1185">Reference proteome</keyword>
<evidence type="ECO:0000256" key="18">
    <source>
        <dbReference type="ARBA" id="ARBA00050195"/>
    </source>
</evidence>
<comment type="subcellular location">
    <subcellularLocation>
        <location evidence="1">Membrane</location>
        <topology evidence="1">Single-pass type II membrane protein</topology>
    </subcellularLocation>
</comment>
<dbReference type="EC" id="3.1.1.4" evidence="3"/>
<feature type="domain" description="AB hydrolase-1" evidence="33">
    <location>
        <begin position="195"/>
        <end position="440"/>
    </location>
</feature>
<evidence type="ECO:0000256" key="1">
    <source>
        <dbReference type="ARBA" id="ARBA00004606"/>
    </source>
</evidence>
<evidence type="ECO:0000256" key="30">
    <source>
        <dbReference type="ARBA" id="ARBA00071303"/>
    </source>
</evidence>
<comment type="catalytic activity">
    <reaction evidence="25">
        <text>1-octadecanoyl-2-hexanoyl-sn-glycero-3-phosphocholine + H2O = hexanoate + 1-octadecanoyl-sn-glycero-3-phosphocholine + H(+)</text>
        <dbReference type="Rhea" id="RHEA:54464"/>
        <dbReference type="ChEBI" id="CHEBI:15377"/>
        <dbReference type="ChEBI" id="CHEBI:15378"/>
        <dbReference type="ChEBI" id="CHEBI:17120"/>
        <dbReference type="ChEBI" id="CHEBI:73858"/>
        <dbReference type="ChEBI" id="CHEBI:138212"/>
    </reaction>
    <physiologicalReaction direction="left-to-right" evidence="25">
        <dbReference type="Rhea" id="RHEA:54465"/>
    </physiologicalReaction>
</comment>
<evidence type="ECO:0000256" key="27">
    <source>
        <dbReference type="ARBA" id="ARBA00052808"/>
    </source>
</evidence>
<evidence type="ECO:0000256" key="26">
    <source>
        <dbReference type="ARBA" id="ARBA00052747"/>
    </source>
</evidence>
<evidence type="ECO:0000313" key="35">
    <source>
        <dbReference type="Proteomes" id="UP001497623"/>
    </source>
</evidence>
<dbReference type="GO" id="GO:0051792">
    <property type="term" value="P:medium-chain fatty acid biosynthetic process"/>
    <property type="evidence" value="ECO:0007669"/>
    <property type="project" value="TreeGrafter"/>
</dbReference>
<comment type="catalytic activity">
    <reaction evidence="14">
        <text>1-hexadecanoyl-2-(9-oxononanoyl)-sn-glycero-3-phosphocholine + H2O = 9-oxononanoate + 1-hexadecanoyl-sn-glycero-3-phosphocholine + H(+)</text>
        <dbReference type="Rhea" id="RHEA:41179"/>
        <dbReference type="ChEBI" id="CHEBI:15377"/>
        <dbReference type="ChEBI" id="CHEBI:15378"/>
        <dbReference type="ChEBI" id="CHEBI:61042"/>
        <dbReference type="ChEBI" id="CHEBI:72998"/>
        <dbReference type="ChEBI" id="CHEBI:77812"/>
    </reaction>
    <physiologicalReaction direction="left-to-right" evidence="14">
        <dbReference type="Rhea" id="RHEA:41180"/>
    </physiologicalReaction>
</comment>
<dbReference type="GO" id="GO:0006650">
    <property type="term" value="P:glycerophospholipid metabolic process"/>
    <property type="evidence" value="ECO:0007669"/>
    <property type="project" value="UniProtKB-ARBA"/>
</dbReference>
<evidence type="ECO:0000256" key="28">
    <source>
        <dbReference type="ARBA" id="ARBA00052894"/>
    </source>
</evidence>
<keyword evidence="5" id="KW-0812">Transmembrane</keyword>
<keyword evidence="11" id="KW-1208">Phospholipid metabolism</keyword>
<dbReference type="AlphaFoldDB" id="A0AAV2QQY7"/>
<dbReference type="GO" id="GO:0051793">
    <property type="term" value="P:medium-chain fatty acid catabolic process"/>
    <property type="evidence" value="ECO:0007669"/>
    <property type="project" value="TreeGrafter"/>
</dbReference>
<evidence type="ECO:0000256" key="15">
    <source>
        <dbReference type="ARBA" id="ARBA00048471"/>
    </source>
</evidence>
<comment type="catalytic activity">
    <reaction evidence="28">
        <text>1,2-ditetradecanoyl-sn-glycero-3-phosphocholine + H2O = 2-tetradecanoyl-sn-glycero-3-phosphocholine + tetradecanoate + H(+)</text>
        <dbReference type="Rhea" id="RHEA:54404"/>
        <dbReference type="ChEBI" id="CHEBI:15377"/>
        <dbReference type="ChEBI" id="CHEBI:15378"/>
        <dbReference type="ChEBI" id="CHEBI:30807"/>
        <dbReference type="ChEBI" id="CHEBI:45240"/>
        <dbReference type="ChEBI" id="CHEBI:131738"/>
    </reaction>
    <physiologicalReaction direction="left-to-right" evidence="28">
        <dbReference type="Rhea" id="RHEA:54405"/>
    </physiologicalReaction>
</comment>
<evidence type="ECO:0000256" key="13">
    <source>
        <dbReference type="ARBA" id="ARBA00047611"/>
    </source>
</evidence>
<evidence type="ECO:0000256" key="32">
    <source>
        <dbReference type="SAM" id="MobiDB-lite"/>
    </source>
</evidence>
<evidence type="ECO:0000256" key="2">
    <source>
        <dbReference type="ARBA" id="ARBA00010884"/>
    </source>
</evidence>
<evidence type="ECO:0000256" key="3">
    <source>
        <dbReference type="ARBA" id="ARBA00013278"/>
    </source>
</evidence>
<dbReference type="Gene3D" id="3.40.50.1820">
    <property type="entry name" value="alpha/beta hydrolase"/>
    <property type="match status" value="1"/>
</dbReference>
<keyword evidence="8" id="KW-1133">Transmembrane helix</keyword>
<dbReference type="FunFam" id="3.40.50.1820:FF:000079">
    <property type="entry name" value="Abhydrolase domain-containing 3"/>
    <property type="match status" value="1"/>
</dbReference>
<evidence type="ECO:0000256" key="17">
    <source>
        <dbReference type="ARBA" id="ARBA00050182"/>
    </source>
</evidence>
<comment type="similarity">
    <text evidence="2">Belongs to the AB hydrolase superfamily. AB hydrolase 4 family.</text>
</comment>
<dbReference type="SUPFAM" id="SSF53474">
    <property type="entry name" value="alpha/beta-Hydrolases"/>
    <property type="match status" value="1"/>
</dbReference>
<evidence type="ECO:0000256" key="12">
    <source>
        <dbReference type="ARBA" id="ARBA00023422"/>
    </source>
</evidence>
<comment type="function">
    <text evidence="29">Phospholipase that may play a role in phospholipids remodeling. May selectively cleave myristate (C14)-containing phosphatidylcholines through its predominant phospholipase 1 activity, cleaving preferentially acyl groups in sn1 position. In parallel, may have a minor phospholipase 2 activity acting on acyl groups in position sn2. In addition to (C14)-containing phosphatidylcholines, may also act on other medium-chain-containing and oxidatively truncated phospholipids.</text>
</comment>
<dbReference type="Pfam" id="PF00561">
    <property type="entry name" value="Abhydrolase_1"/>
    <property type="match status" value="1"/>
</dbReference>
<organism evidence="34 35">
    <name type="scientific">Meganyctiphanes norvegica</name>
    <name type="common">Northern krill</name>
    <name type="synonym">Thysanopoda norvegica</name>
    <dbReference type="NCBI Taxonomy" id="48144"/>
    <lineage>
        <taxon>Eukaryota</taxon>
        <taxon>Metazoa</taxon>
        <taxon>Ecdysozoa</taxon>
        <taxon>Arthropoda</taxon>
        <taxon>Crustacea</taxon>
        <taxon>Multicrustacea</taxon>
        <taxon>Malacostraca</taxon>
        <taxon>Eumalacostraca</taxon>
        <taxon>Eucarida</taxon>
        <taxon>Euphausiacea</taxon>
        <taxon>Euphausiidae</taxon>
        <taxon>Meganyctiphanes</taxon>
    </lineage>
</organism>
<evidence type="ECO:0000256" key="7">
    <source>
        <dbReference type="ARBA" id="ARBA00022968"/>
    </source>
</evidence>
<dbReference type="Proteomes" id="UP001497623">
    <property type="component" value="Unassembled WGS sequence"/>
</dbReference>
<evidence type="ECO:0000256" key="10">
    <source>
        <dbReference type="ARBA" id="ARBA00023136"/>
    </source>
</evidence>
<name>A0AAV2QQY7_MEGNR</name>
<evidence type="ECO:0000256" key="19">
    <source>
        <dbReference type="ARBA" id="ARBA00050276"/>
    </source>
</evidence>
<reference evidence="34 35" key="1">
    <citation type="submission" date="2024-05" db="EMBL/GenBank/DDBJ databases">
        <authorList>
            <person name="Wallberg A."/>
        </authorList>
    </citation>
    <scope>NUCLEOTIDE SEQUENCE [LARGE SCALE GENOMIC DNA]</scope>
</reference>
<evidence type="ECO:0000256" key="14">
    <source>
        <dbReference type="ARBA" id="ARBA00048288"/>
    </source>
</evidence>
<evidence type="ECO:0000256" key="24">
    <source>
        <dbReference type="ARBA" id="ARBA00052144"/>
    </source>
</evidence>
<keyword evidence="6" id="KW-0378">Hydrolase</keyword>
<evidence type="ECO:0000313" key="34">
    <source>
        <dbReference type="EMBL" id="CAL4093383.1"/>
    </source>
</evidence>
<comment type="catalytic activity">
    <reaction evidence="21">
        <text>1-tetradecanoyl-2-(5Z,8Z,11Z,14Z-eicosatetraenoyl)-sn-glycero-3-phosphocholine + H2O = 2-(5Z,8Z,11Z,14Z)-eicosatetraenoyl-sn-glycero-3-phosphocholine + tetradecanoate + H(+)</text>
        <dbReference type="Rhea" id="RHEA:54396"/>
        <dbReference type="ChEBI" id="CHEBI:15377"/>
        <dbReference type="ChEBI" id="CHEBI:15378"/>
        <dbReference type="ChEBI" id="CHEBI:30807"/>
        <dbReference type="ChEBI" id="CHEBI:76079"/>
        <dbReference type="ChEBI" id="CHEBI:86102"/>
    </reaction>
    <physiologicalReaction direction="left-to-right" evidence="21">
        <dbReference type="Rhea" id="RHEA:54397"/>
    </physiologicalReaction>
</comment>
<proteinExistence type="inferred from homology"/>
<evidence type="ECO:0000256" key="20">
    <source>
        <dbReference type="ARBA" id="ARBA00050674"/>
    </source>
</evidence>
<evidence type="ECO:0000256" key="31">
    <source>
        <dbReference type="ARBA" id="ARBA00082158"/>
    </source>
</evidence>
<evidence type="ECO:0000256" key="11">
    <source>
        <dbReference type="ARBA" id="ARBA00023264"/>
    </source>
</evidence>
<evidence type="ECO:0000256" key="5">
    <source>
        <dbReference type="ARBA" id="ARBA00022692"/>
    </source>
</evidence>
<evidence type="ECO:0000256" key="16">
    <source>
        <dbReference type="ARBA" id="ARBA00050145"/>
    </source>
</evidence>
<comment type="catalytic activity">
    <reaction evidence="13">
        <text>1-hexadecanoyl-2-(5-oxopentanoyl)-sn-glycero-3-phosphocholine + H2O = 5-oxopentanoate + 1-hexadecanoyl-sn-glycero-3-phosphocholine + H(+)</text>
        <dbReference type="Rhea" id="RHEA:40483"/>
        <dbReference type="ChEBI" id="CHEBI:15377"/>
        <dbReference type="ChEBI" id="CHEBI:15378"/>
        <dbReference type="ChEBI" id="CHEBI:16120"/>
        <dbReference type="ChEBI" id="CHEBI:72998"/>
        <dbReference type="ChEBI" id="CHEBI:77890"/>
    </reaction>
    <physiologicalReaction direction="left-to-right" evidence="13">
        <dbReference type="Rhea" id="RHEA:40484"/>
    </physiologicalReaction>
</comment>
<evidence type="ECO:0000256" key="22">
    <source>
        <dbReference type="ARBA" id="ARBA00051705"/>
    </source>
</evidence>
<comment type="catalytic activity">
    <reaction evidence="12">
        <text>a 1,2-diacyl-sn-glycero-3-phosphocholine + H2O = a 1-acyl-sn-glycero-3-phosphocholine + a fatty acid + H(+)</text>
        <dbReference type="Rhea" id="RHEA:15801"/>
        <dbReference type="ChEBI" id="CHEBI:15377"/>
        <dbReference type="ChEBI" id="CHEBI:15378"/>
        <dbReference type="ChEBI" id="CHEBI:28868"/>
        <dbReference type="ChEBI" id="CHEBI:57643"/>
        <dbReference type="ChEBI" id="CHEBI:58168"/>
        <dbReference type="EC" id="3.1.1.4"/>
    </reaction>
    <physiologicalReaction direction="left-to-right" evidence="12">
        <dbReference type="Rhea" id="RHEA:15802"/>
    </physiologicalReaction>
</comment>
<protein>
    <recommendedName>
        <fullName evidence="30">Phospholipase ABHD3</fullName>
        <ecNumber evidence="3">3.1.1.4</ecNumber>
    </recommendedName>
    <alternativeName>
        <fullName evidence="31">Abhydrolase domain-containing protein 3</fullName>
    </alternativeName>
</protein>
<dbReference type="InterPro" id="IPR029058">
    <property type="entry name" value="AB_hydrolase_fold"/>
</dbReference>
<evidence type="ECO:0000256" key="25">
    <source>
        <dbReference type="ARBA" id="ARBA00052588"/>
    </source>
</evidence>
<evidence type="ECO:0000256" key="29">
    <source>
        <dbReference type="ARBA" id="ARBA00059841"/>
    </source>
</evidence>